<dbReference type="Pfam" id="PF01032">
    <property type="entry name" value="FecCD"/>
    <property type="match status" value="1"/>
</dbReference>
<proteinExistence type="inferred from homology"/>
<evidence type="ECO:0000313" key="10">
    <source>
        <dbReference type="Proteomes" id="UP000437748"/>
    </source>
</evidence>
<dbReference type="CDD" id="cd06550">
    <property type="entry name" value="TM_ABC_iron-siderophores_like"/>
    <property type="match status" value="1"/>
</dbReference>
<evidence type="ECO:0000256" key="2">
    <source>
        <dbReference type="ARBA" id="ARBA00007935"/>
    </source>
</evidence>
<comment type="similarity">
    <text evidence="2">Belongs to the binding-protein-dependent transport system permease family. FecCD subfamily.</text>
</comment>
<feature type="transmembrane region" description="Helical" evidence="8">
    <location>
        <begin position="146"/>
        <end position="168"/>
    </location>
</feature>
<keyword evidence="5 8" id="KW-0812">Transmembrane</keyword>
<protein>
    <submittedName>
        <fullName evidence="9">Iron chelate uptake ABC transporter family permease subunit</fullName>
    </submittedName>
</protein>
<feature type="transmembrane region" description="Helical" evidence="8">
    <location>
        <begin position="272"/>
        <end position="297"/>
    </location>
</feature>
<dbReference type="InterPro" id="IPR037294">
    <property type="entry name" value="ABC_BtuC-like"/>
</dbReference>
<keyword evidence="3" id="KW-0813">Transport</keyword>
<dbReference type="Gene3D" id="1.10.3470.10">
    <property type="entry name" value="ABC transporter involved in vitamin B12 uptake, BtuC"/>
    <property type="match status" value="1"/>
</dbReference>
<evidence type="ECO:0000256" key="7">
    <source>
        <dbReference type="ARBA" id="ARBA00023136"/>
    </source>
</evidence>
<dbReference type="GO" id="GO:0022857">
    <property type="term" value="F:transmembrane transporter activity"/>
    <property type="evidence" value="ECO:0007669"/>
    <property type="project" value="InterPro"/>
</dbReference>
<comment type="caution">
    <text evidence="9">The sequence shown here is derived from an EMBL/GenBank/DDBJ whole genome shotgun (WGS) entry which is preliminary data.</text>
</comment>
<dbReference type="SUPFAM" id="SSF81345">
    <property type="entry name" value="ABC transporter involved in vitamin B12 uptake, BtuC"/>
    <property type="match status" value="1"/>
</dbReference>
<feature type="transmembrane region" description="Helical" evidence="8">
    <location>
        <begin position="31"/>
        <end position="48"/>
    </location>
</feature>
<keyword evidence="10" id="KW-1185">Reference proteome</keyword>
<evidence type="ECO:0000256" key="4">
    <source>
        <dbReference type="ARBA" id="ARBA00022475"/>
    </source>
</evidence>
<dbReference type="Proteomes" id="UP000437748">
    <property type="component" value="Unassembled WGS sequence"/>
</dbReference>
<feature type="transmembrane region" description="Helical" evidence="8">
    <location>
        <begin position="232"/>
        <end position="260"/>
    </location>
</feature>
<evidence type="ECO:0000256" key="6">
    <source>
        <dbReference type="ARBA" id="ARBA00022989"/>
    </source>
</evidence>
<keyword evidence="6 8" id="KW-1133">Transmembrane helix</keyword>
<feature type="transmembrane region" description="Helical" evidence="8">
    <location>
        <begin position="189"/>
        <end position="208"/>
    </location>
</feature>
<feature type="transmembrane region" description="Helical" evidence="8">
    <location>
        <begin position="92"/>
        <end position="112"/>
    </location>
</feature>
<evidence type="ECO:0000256" key="3">
    <source>
        <dbReference type="ARBA" id="ARBA00022448"/>
    </source>
</evidence>
<dbReference type="PANTHER" id="PTHR30472:SF25">
    <property type="entry name" value="ABC TRANSPORTER PERMEASE PROTEIN MJ0876-RELATED"/>
    <property type="match status" value="1"/>
</dbReference>
<dbReference type="InterPro" id="IPR000522">
    <property type="entry name" value="ABC_transptr_permease_BtuC"/>
</dbReference>
<evidence type="ECO:0000256" key="1">
    <source>
        <dbReference type="ARBA" id="ARBA00004651"/>
    </source>
</evidence>
<evidence type="ECO:0000256" key="5">
    <source>
        <dbReference type="ARBA" id="ARBA00022692"/>
    </source>
</evidence>
<dbReference type="AlphaFoldDB" id="A0A6N6VWM2"/>
<sequence>MKYKFYLFLILSFVFSAFLFFYSLTVGPLKLSFYQVIDGLFFSSDSIYHRIIFETRLPRSITSFLTGSSLALSGMILQFITKNSLACPSLLGINQGAGFGIVVILALFPFCAIPIYMSFSLLGGVLAAFLIYIITSSIGYSPLRLILAGQAINALFYALTQAILIFLPTRSGVILININGSLSSSSWELLKYHFPVLIICLFFIMLNLKKIHILSLGEQVASSLGLNVKKLILFFLIIVVMMCSFSVSMIGPILFFPLIVNHFSKKIVGENPFILAPAVIIFGANFMLISDIVMRVLFHDKEVAIGLFISILGAPILIFSSKLRKKIISV</sequence>
<dbReference type="EMBL" id="WFLM01000004">
    <property type="protein sequence ID" value="KAB8037827.1"/>
    <property type="molecule type" value="Genomic_DNA"/>
</dbReference>
<keyword evidence="7 8" id="KW-0472">Membrane</keyword>
<feature type="transmembrane region" description="Helical" evidence="8">
    <location>
        <begin position="5"/>
        <end position="25"/>
    </location>
</feature>
<feature type="transmembrane region" description="Helical" evidence="8">
    <location>
        <begin position="60"/>
        <end position="80"/>
    </location>
</feature>
<evidence type="ECO:0000256" key="8">
    <source>
        <dbReference type="SAM" id="Phobius"/>
    </source>
</evidence>
<reference evidence="9 10" key="1">
    <citation type="submission" date="2019-10" db="EMBL/GenBank/DDBJ databases">
        <title>New species of Slilvanegrellaceae.</title>
        <authorList>
            <person name="Pitt A."/>
            <person name="Hahn M.W."/>
        </authorList>
    </citation>
    <scope>NUCLEOTIDE SEQUENCE [LARGE SCALE GENOMIC DNA]</scope>
    <source>
        <strain evidence="9 10">SP-Ram-0.45-NSY-1</strain>
    </source>
</reference>
<comment type="subcellular location">
    <subcellularLocation>
        <location evidence="1">Cell membrane</location>
        <topology evidence="1">Multi-pass membrane protein</topology>
    </subcellularLocation>
</comment>
<name>A0A6N6VWM2_9BACT</name>
<dbReference type="PANTHER" id="PTHR30472">
    <property type="entry name" value="FERRIC ENTEROBACTIN TRANSPORT SYSTEM PERMEASE PROTEIN"/>
    <property type="match status" value="1"/>
</dbReference>
<organism evidence="9 10">
    <name type="scientific">Silvanigrella paludirubra</name>
    <dbReference type="NCBI Taxonomy" id="2499159"/>
    <lineage>
        <taxon>Bacteria</taxon>
        <taxon>Pseudomonadati</taxon>
        <taxon>Bdellovibrionota</taxon>
        <taxon>Oligoflexia</taxon>
        <taxon>Silvanigrellales</taxon>
        <taxon>Silvanigrellaceae</taxon>
        <taxon>Silvanigrella</taxon>
    </lineage>
</organism>
<gene>
    <name evidence="9" type="ORF">GCL60_11675</name>
</gene>
<keyword evidence="4" id="KW-1003">Cell membrane</keyword>
<accession>A0A6N6VWM2</accession>
<feature type="transmembrane region" description="Helical" evidence="8">
    <location>
        <begin position="119"/>
        <end position="140"/>
    </location>
</feature>
<dbReference type="GO" id="GO:0005886">
    <property type="term" value="C:plasma membrane"/>
    <property type="evidence" value="ECO:0007669"/>
    <property type="project" value="UniProtKB-SubCell"/>
</dbReference>
<evidence type="ECO:0000313" key="9">
    <source>
        <dbReference type="EMBL" id="KAB8037827.1"/>
    </source>
</evidence>
<feature type="transmembrane region" description="Helical" evidence="8">
    <location>
        <begin position="303"/>
        <end position="320"/>
    </location>
</feature>